<comment type="caution">
    <text evidence="1">The sequence shown here is derived from an EMBL/GenBank/DDBJ whole genome shotgun (WGS) entry which is preliminary data.</text>
</comment>
<reference evidence="1 2" key="1">
    <citation type="submission" date="2024-01" db="EMBL/GenBank/DDBJ databases">
        <title>The genomes of 5 underutilized Papilionoideae crops provide insights into root nodulation and disease resistanc.</title>
        <authorList>
            <person name="Yuan L."/>
        </authorList>
    </citation>
    <scope>NUCLEOTIDE SEQUENCE [LARGE SCALE GENOMIC DNA]</scope>
    <source>
        <strain evidence="1">ZHUSHIDOU_FW_LH</strain>
        <tissue evidence="1">Leaf</tissue>
    </source>
</reference>
<evidence type="ECO:0000313" key="1">
    <source>
        <dbReference type="EMBL" id="KAK7273974.1"/>
    </source>
</evidence>
<dbReference type="Proteomes" id="UP001372338">
    <property type="component" value="Unassembled WGS sequence"/>
</dbReference>
<organism evidence="1 2">
    <name type="scientific">Crotalaria pallida</name>
    <name type="common">Smooth rattlebox</name>
    <name type="synonym">Crotalaria striata</name>
    <dbReference type="NCBI Taxonomy" id="3830"/>
    <lineage>
        <taxon>Eukaryota</taxon>
        <taxon>Viridiplantae</taxon>
        <taxon>Streptophyta</taxon>
        <taxon>Embryophyta</taxon>
        <taxon>Tracheophyta</taxon>
        <taxon>Spermatophyta</taxon>
        <taxon>Magnoliopsida</taxon>
        <taxon>eudicotyledons</taxon>
        <taxon>Gunneridae</taxon>
        <taxon>Pentapetalae</taxon>
        <taxon>rosids</taxon>
        <taxon>fabids</taxon>
        <taxon>Fabales</taxon>
        <taxon>Fabaceae</taxon>
        <taxon>Papilionoideae</taxon>
        <taxon>50 kb inversion clade</taxon>
        <taxon>genistoids sensu lato</taxon>
        <taxon>core genistoids</taxon>
        <taxon>Crotalarieae</taxon>
        <taxon>Crotalaria</taxon>
    </lineage>
</organism>
<dbReference type="AlphaFoldDB" id="A0AAN9FCW0"/>
<gene>
    <name evidence="1" type="ORF">RIF29_15043</name>
</gene>
<evidence type="ECO:0000313" key="2">
    <source>
        <dbReference type="Proteomes" id="UP001372338"/>
    </source>
</evidence>
<accession>A0AAN9FCW0</accession>
<proteinExistence type="predicted"/>
<name>A0AAN9FCW0_CROPI</name>
<sequence>MNADNNDEKPFDYIFFNDQIDIQSKFSATISGIWIYASSLIVWEIQHDEFITPDNSTKRKMKEINAEGIKDIVSFADFLTSQFSSTKVALRKTTSLLRTMMTCS</sequence>
<dbReference type="EMBL" id="JAYWIO010000003">
    <property type="protein sequence ID" value="KAK7273974.1"/>
    <property type="molecule type" value="Genomic_DNA"/>
</dbReference>
<protein>
    <submittedName>
        <fullName evidence="1">Uncharacterized protein</fullName>
    </submittedName>
</protein>
<keyword evidence="2" id="KW-1185">Reference proteome</keyword>